<dbReference type="KEGG" id="lez:GLE_3127"/>
<dbReference type="EMBL" id="CP013140">
    <property type="protein sequence ID" value="ALN58474.1"/>
    <property type="molecule type" value="Genomic_DNA"/>
</dbReference>
<dbReference type="PATRIC" id="fig|69.6.peg.3083"/>
<name>A0A0S2DIV3_LYSEN</name>
<sequence>MLALAARIRRRSRAPPVGRCVARKRPRGDAETSARAAMLARRMDCPRPHGARRETAPMDTDSAQRRPPTPPAVPRDAAGRDAAGVENKAAGFAGEFETHLTVAADRDGALQRFAAAHGLKCLHIELARGAQPLQPMLSWRGRGEFAQQRARAQAIAAQLRAAGLAPTRIKIEAAPGNRGVPRDDADAGAGRYFESHIKLLLPAGADLAALAARVAGHGAHLSRNALRTREDGLDERFVTQRSRGGLERAYAQLRALLDELDAMDLRRLGAETEYVVYDDNLAVDDGWINMGTDDPLARRAGR</sequence>
<evidence type="ECO:0000313" key="3">
    <source>
        <dbReference type="Proteomes" id="UP000061569"/>
    </source>
</evidence>
<accession>A0A0S2DIV3</accession>
<organism evidence="2 3">
    <name type="scientific">Lysobacter enzymogenes</name>
    <dbReference type="NCBI Taxonomy" id="69"/>
    <lineage>
        <taxon>Bacteria</taxon>
        <taxon>Pseudomonadati</taxon>
        <taxon>Pseudomonadota</taxon>
        <taxon>Gammaproteobacteria</taxon>
        <taxon>Lysobacterales</taxon>
        <taxon>Lysobacteraceae</taxon>
        <taxon>Lysobacter</taxon>
    </lineage>
</organism>
<gene>
    <name evidence="2" type="ORF">GLE_3127</name>
</gene>
<feature type="region of interest" description="Disordered" evidence="1">
    <location>
        <begin position="1"/>
        <end position="82"/>
    </location>
</feature>
<proteinExistence type="predicted"/>
<dbReference type="AlphaFoldDB" id="A0A0S2DIV3"/>
<dbReference type="STRING" id="69.GLE_3127"/>
<evidence type="ECO:0000313" key="2">
    <source>
        <dbReference type="EMBL" id="ALN58474.1"/>
    </source>
</evidence>
<dbReference type="Proteomes" id="UP000061569">
    <property type="component" value="Chromosome"/>
</dbReference>
<protein>
    <submittedName>
        <fullName evidence="2">Uncharacterized protein</fullName>
    </submittedName>
</protein>
<evidence type="ECO:0000256" key="1">
    <source>
        <dbReference type="SAM" id="MobiDB-lite"/>
    </source>
</evidence>
<feature type="compositionally biased region" description="Basic and acidic residues" evidence="1">
    <location>
        <begin position="41"/>
        <end position="56"/>
    </location>
</feature>
<reference evidence="2 3" key="1">
    <citation type="submission" date="2015-11" db="EMBL/GenBank/DDBJ databases">
        <title>Genome sequences of Lysobacter enzymogenes strain C3 and Lysobacter antibioticus ATCC 29479.</title>
        <authorList>
            <person name="Kobayashi D.Y."/>
        </authorList>
    </citation>
    <scope>NUCLEOTIDE SEQUENCE [LARGE SCALE GENOMIC DNA]</scope>
    <source>
        <strain evidence="2 3">C3</strain>
    </source>
</reference>